<evidence type="ECO:0000256" key="4">
    <source>
        <dbReference type="ARBA" id="ARBA00022989"/>
    </source>
</evidence>
<evidence type="ECO:0000259" key="7">
    <source>
        <dbReference type="Pfam" id="PF06271"/>
    </source>
</evidence>
<keyword evidence="9" id="KW-1185">Reference proteome</keyword>
<dbReference type="InterPro" id="IPR051791">
    <property type="entry name" value="Pra-immunoreactive"/>
</dbReference>
<name>A0AAE3ZLL7_9ACTN</name>
<feature type="domain" description="RDD" evidence="7">
    <location>
        <begin position="4"/>
        <end position="121"/>
    </location>
</feature>
<keyword evidence="3 6" id="KW-0812">Transmembrane</keyword>
<comment type="caution">
    <text evidence="8">The sequence shown here is derived from an EMBL/GenBank/DDBJ whole genome shotgun (WGS) entry which is preliminary data.</text>
</comment>
<evidence type="ECO:0000256" key="1">
    <source>
        <dbReference type="ARBA" id="ARBA00004651"/>
    </source>
</evidence>
<evidence type="ECO:0000313" key="9">
    <source>
        <dbReference type="Proteomes" id="UP001183629"/>
    </source>
</evidence>
<keyword evidence="4 6" id="KW-1133">Transmembrane helix</keyword>
<dbReference type="Pfam" id="PF06271">
    <property type="entry name" value="RDD"/>
    <property type="match status" value="1"/>
</dbReference>
<proteinExistence type="predicted"/>
<dbReference type="PANTHER" id="PTHR36115">
    <property type="entry name" value="PROLINE-RICH ANTIGEN HOMOLOG-RELATED"/>
    <property type="match status" value="1"/>
</dbReference>
<evidence type="ECO:0000313" key="8">
    <source>
        <dbReference type="EMBL" id="MDR7322072.1"/>
    </source>
</evidence>
<gene>
    <name evidence="8" type="ORF">J2S44_002322</name>
</gene>
<dbReference type="PANTHER" id="PTHR36115:SF6">
    <property type="entry name" value="PROLINE-RICH ANTIGEN HOMOLOG"/>
    <property type="match status" value="1"/>
</dbReference>
<evidence type="ECO:0000256" key="3">
    <source>
        <dbReference type="ARBA" id="ARBA00022692"/>
    </source>
</evidence>
<accession>A0AAE3ZLL7</accession>
<feature type="transmembrane region" description="Helical" evidence="6">
    <location>
        <begin position="12"/>
        <end position="30"/>
    </location>
</feature>
<evidence type="ECO:0000256" key="2">
    <source>
        <dbReference type="ARBA" id="ARBA00022475"/>
    </source>
</evidence>
<organism evidence="8 9">
    <name type="scientific">Catenuloplanes niger</name>
    <dbReference type="NCBI Taxonomy" id="587534"/>
    <lineage>
        <taxon>Bacteria</taxon>
        <taxon>Bacillati</taxon>
        <taxon>Actinomycetota</taxon>
        <taxon>Actinomycetes</taxon>
        <taxon>Micromonosporales</taxon>
        <taxon>Micromonosporaceae</taxon>
        <taxon>Catenuloplanes</taxon>
    </lineage>
</organism>
<evidence type="ECO:0000256" key="5">
    <source>
        <dbReference type="ARBA" id="ARBA00023136"/>
    </source>
</evidence>
<comment type="subcellular location">
    <subcellularLocation>
        <location evidence="1">Cell membrane</location>
        <topology evidence="1">Multi-pass membrane protein</topology>
    </subcellularLocation>
</comment>
<keyword evidence="2" id="KW-1003">Cell membrane</keyword>
<dbReference type="InterPro" id="IPR010432">
    <property type="entry name" value="RDD"/>
</dbReference>
<feature type="transmembrane region" description="Helical" evidence="6">
    <location>
        <begin position="36"/>
        <end position="54"/>
    </location>
</feature>
<dbReference type="AlphaFoldDB" id="A0AAE3ZLL7"/>
<dbReference type="EMBL" id="JAVDYC010000001">
    <property type="protein sequence ID" value="MDR7322072.1"/>
    <property type="molecule type" value="Genomic_DNA"/>
</dbReference>
<protein>
    <submittedName>
        <fullName evidence="8">RDD family membrane protein YckC</fullName>
    </submittedName>
</protein>
<reference evidence="8 9" key="1">
    <citation type="submission" date="2023-07" db="EMBL/GenBank/DDBJ databases">
        <title>Sequencing the genomes of 1000 actinobacteria strains.</title>
        <authorList>
            <person name="Klenk H.-P."/>
        </authorList>
    </citation>
    <scope>NUCLEOTIDE SEQUENCE [LARGE SCALE GENOMIC DNA]</scope>
    <source>
        <strain evidence="8 9">DSM 44711</strain>
    </source>
</reference>
<evidence type="ECO:0000256" key="6">
    <source>
        <dbReference type="SAM" id="Phobius"/>
    </source>
</evidence>
<keyword evidence="5 6" id="KW-0472">Membrane</keyword>
<dbReference type="RefSeq" id="WP_310411884.1">
    <property type="nucleotide sequence ID" value="NZ_JAVDYC010000001.1"/>
</dbReference>
<dbReference type="GO" id="GO:0005886">
    <property type="term" value="C:plasma membrane"/>
    <property type="evidence" value="ECO:0007669"/>
    <property type="project" value="UniProtKB-SubCell"/>
</dbReference>
<sequence length="127" mass="13863">MTFSGWFTRAAAYLVDSAVAAPFFLAGGLLDGNRALYYGLAGLGFAVWGYNRWWRAGRTGQSWGRALTGIRLVSADTGQPIGPVRAAVRDLAHVLDDVILYLGYLLPLWTTKRQTLADKVMGTVVVR</sequence>
<dbReference type="Proteomes" id="UP001183629">
    <property type="component" value="Unassembled WGS sequence"/>
</dbReference>